<dbReference type="PROSITE" id="PS52004">
    <property type="entry name" value="KS3_2"/>
    <property type="match status" value="1"/>
</dbReference>
<keyword evidence="7" id="KW-1185">Reference proteome</keyword>
<evidence type="ECO:0000259" key="5">
    <source>
        <dbReference type="PROSITE" id="PS52004"/>
    </source>
</evidence>
<dbReference type="GO" id="GO:0004315">
    <property type="term" value="F:3-oxoacyl-[acyl-carrier-protein] synthase activity"/>
    <property type="evidence" value="ECO:0007669"/>
    <property type="project" value="TreeGrafter"/>
</dbReference>
<feature type="domain" description="Ketosynthase family 3 (KS3)" evidence="5">
    <location>
        <begin position="9"/>
        <end position="410"/>
    </location>
</feature>
<dbReference type="InterPro" id="IPR014031">
    <property type="entry name" value="Ketoacyl_synth_C"/>
</dbReference>
<keyword evidence="3" id="KW-0012">Acyltransferase</keyword>
<dbReference type="CDD" id="cd00832">
    <property type="entry name" value="CLF"/>
    <property type="match status" value="1"/>
</dbReference>
<dbReference type="SMART" id="SM00825">
    <property type="entry name" value="PKS_KS"/>
    <property type="match status" value="1"/>
</dbReference>
<keyword evidence="2 4" id="KW-0808">Transferase</keyword>
<dbReference type="PANTHER" id="PTHR11712:SF322">
    <property type="entry name" value="POLYKETIDE BETA-KETOACYL SYNTHASE 2-RELATED"/>
    <property type="match status" value="1"/>
</dbReference>
<evidence type="ECO:0000256" key="4">
    <source>
        <dbReference type="RuleBase" id="RU003694"/>
    </source>
</evidence>
<proteinExistence type="inferred from homology"/>
<evidence type="ECO:0000256" key="2">
    <source>
        <dbReference type="ARBA" id="ARBA00022679"/>
    </source>
</evidence>
<dbReference type="RefSeq" id="WP_203911437.1">
    <property type="nucleotide sequence ID" value="NZ_BONY01000038.1"/>
</dbReference>
<reference evidence="6" key="1">
    <citation type="submission" date="2021-01" db="EMBL/GenBank/DDBJ databases">
        <title>Whole genome shotgun sequence of Rhizocola hellebori NBRC 109834.</title>
        <authorList>
            <person name="Komaki H."/>
            <person name="Tamura T."/>
        </authorList>
    </citation>
    <scope>NUCLEOTIDE SEQUENCE</scope>
    <source>
        <strain evidence="6">NBRC 109834</strain>
    </source>
</reference>
<comment type="caution">
    <text evidence="6">The sequence shown here is derived from an EMBL/GenBank/DDBJ whole genome shotgun (WGS) entry which is preliminary data.</text>
</comment>
<evidence type="ECO:0000256" key="1">
    <source>
        <dbReference type="ARBA" id="ARBA00008467"/>
    </source>
</evidence>
<accession>A0A8J3QB56</accession>
<evidence type="ECO:0000313" key="6">
    <source>
        <dbReference type="EMBL" id="GIH07593.1"/>
    </source>
</evidence>
<dbReference type="AlphaFoldDB" id="A0A8J3QB56"/>
<dbReference type="InterPro" id="IPR020841">
    <property type="entry name" value="PKS_Beta-ketoAc_synthase_dom"/>
</dbReference>
<dbReference type="Pfam" id="PF02801">
    <property type="entry name" value="Ketoacyl-synt_C"/>
    <property type="match status" value="1"/>
</dbReference>
<gene>
    <name evidence="6" type="ORF">Rhe02_56600</name>
</gene>
<organism evidence="6 7">
    <name type="scientific">Rhizocola hellebori</name>
    <dbReference type="NCBI Taxonomy" id="1392758"/>
    <lineage>
        <taxon>Bacteria</taxon>
        <taxon>Bacillati</taxon>
        <taxon>Actinomycetota</taxon>
        <taxon>Actinomycetes</taxon>
        <taxon>Micromonosporales</taxon>
        <taxon>Micromonosporaceae</taxon>
        <taxon>Rhizocola</taxon>
    </lineage>
</organism>
<comment type="similarity">
    <text evidence="1 4">Belongs to the thiolase-like superfamily. Beta-ketoacyl-ACP synthases family.</text>
</comment>
<evidence type="ECO:0000256" key="3">
    <source>
        <dbReference type="ARBA" id="ARBA00023315"/>
    </source>
</evidence>
<dbReference type="Pfam" id="PF00109">
    <property type="entry name" value="ketoacyl-synt"/>
    <property type="match status" value="1"/>
</dbReference>
<protein>
    <submittedName>
        <fullName evidence="6">Actinorhodin polyketide putative beta-ketoacyl synthase 2</fullName>
    </submittedName>
</protein>
<dbReference type="Gene3D" id="3.40.47.10">
    <property type="match status" value="2"/>
</dbReference>
<sequence>MSTTTSTEKARTVVTGIGLCAPNGLGPTAYWKNTLRGQSGIGPITRFDTSKYWSKIAGEVPGFEPAEHLQGRLLPQTDHMTRLALVATDWALWGAGLRSTDVPEYDMAVVTAATAGGYEFGQREMQKLWQQGPDFVSAYQSFAWFYAVNTGQISIRHGMRGPGAVLVTEQAGGLDAVGHARRQLRKGVRMALTGGIDSSLCPWAWVAHQVSGSLSRSNDARKAYLPFDEDANGYVTGEGGAIFVLETADSAAQRYPVRVYGEIAGYAATFDSRVPGREPGLRRAAELALADAGMSTKDIDVVFADAAGTPELDKAEAEAINGLFGPHGVPVTAPKTMTGRLFAGGASLDLASALLSVWDGVIPPTVNIRHPNKDYELDLVLDDPRHQRVRAALVLARGRGGYNSAIVVCEYNR</sequence>
<dbReference type="EMBL" id="BONY01000038">
    <property type="protein sequence ID" value="GIH07593.1"/>
    <property type="molecule type" value="Genomic_DNA"/>
</dbReference>
<dbReference type="InterPro" id="IPR000794">
    <property type="entry name" value="Beta-ketoacyl_synthase"/>
</dbReference>
<name>A0A8J3QB56_9ACTN</name>
<dbReference type="SUPFAM" id="SSF53901">
    <property type="entry name" value="Thiolase-like"/>
    <property type="match status" value="2"/>
</dbReference>
<dbReference type="PANTHER" id="PTHR11712">
    <property type="entry name" value="POLYKETIDE SYNTHASE-RELATED"/>
    <property type="match status" value="1"/>
</dbReference>
<dbReference type="InterPro" id="IPR014030">
    <property type="entry name" value="Ketoacyl_synth_N"/>
</dbReference>
<dbReference type="GO" id="GO:0006633">
    <property type="term" value="P:fatty acid biosynthetic process"/>
    <property type="evidence" value="ECO:0007669"/>
    <property type="project" value="TreeGrafter"/>
</dbReference>
<dbReference type="InterPro" id="IPR016039">
    <property type="entry name" value="Thiolase-like"/>
</dbReference>
<dbReference type="Proteomes" id="UP000612899">
    <property type="component" value="Unassembled WGS sequence"/>
</dbReference>
<evidence type="ECO:0000313" key="7">
    <source>
        <dbReference type="Proteomes" id="UP000612899"/>
    </source>
</evidence>